<dbReference type="EMBL" id="BAAADO010000002">
    <property type="protein sequence ID" value="GAA0487737.1"/>
    <property type="molecule type" value="Genomic_DNA"/>
</dbReference>
<organism evidence="1 2">
    <name type="scientific">Salinibacillus aidingensis</name>
    <dbReference type="NCBI Taxonomy" id="237684"/>
    <lineage>
        <taxon>Bacteria</taxon>
        <taxon>Bacillati</taxon>
        <taxon>Bacillota</taxon>
        <taxon>Bacilli</taxon>
        <taxon>Bacillales</taxon>
        <taxon>Bacillaceae</taxon>
        <taxon>Salinibacillus</taxon>
    </lineage>
</organism>
<keyword evidence="2" id="KW-1185">Reference proteome</keyword>
<name>A0ABP3KV75_9BACI</name>
<dbReference type="Proteomes" id="UP001500880">
    <property type="component" value="Unassembled WGS sequence"/>
</dbReference>
<accession>A0ABP3KV75</accession>
<sequence length="48" mass="5391">MTAWAWEPELDNRKAEAPAYIRLDLGDGTGQIKIPCQHSPLTGDTIFY</sequence>
<protein>
    <submittedName>
        <fullName evidence="1">Uncharacterized protein</fullName>
    </submittedName>
</protein>
<comment type="caution">
    <text evidence="1">The sequence shown here is derived from an EMBL/GenBank/DDBJ whole genome shotgun (WGS) entry which is preliminary data.</text>
</comment>
<evidence type="ECO:0000313" key="2">
    <source>
        <dbReference type="Proteomes" id="UP001500880"/>
    </source>
</evidence>
<evidence type="ECO:0000313" key="1">
    <source>
        <dbReference type="EMBL" id="GAA0487737.1"/>
    </source>
</evidence>
<proteinExistence type="predicted"/>
<gene>
    <name evidence="1" type="ORF">GCM10008986_11590</name>
</gene>
<reference evidence="2" key="1">
    <citation type="journal article" date="2019" name="Int. J. Syst. Evol. Microbiol.">
        <title>The Global Catalogue of Microorganisms (GCM) 10K type strain sequencing project: providing services to taxonomists for standard genome sequencing and annotation.</title>
        <authorList>
            <consortium name="The Broad Institute Genomics Platform"/>
            <consortium name="The Broad Institute Genome Sequencing Center for Infectious Disease"/>
            <person name="Wu L."/>
            <person name="Ma J."/>
        </authorList>
    </citation>
    <scope>NUCLEOTIDE SEQUENCE [LARGE SCALE GENOMIC DNA]</scope>
    <source>
        <strain evidence="2">JCM 12389</strain>
    </source>
</reference>